<organism evidence="1 2">
    <name type="scientific">Reticulomyxa filosa</name>
    <dbReference type="NCBI Taxonomy" id="46433"/>
    <lineage>
        <taxon>Eukaryota</taxon>
        <taxon>Sar</taxon>
        <taxon>Rhizaria</taxon>
        <taxon>Retaria</taxon>
        <taxon>Foraminifera</taxon>
        <taxon>Monothalamids</taxon>
        <taxon>Reticulomyxidae</taxon>
        <taxon>Reticulomyxa</taxon>
    </lineage>
</organism>
<proteinExistence type="predicted"/>
<sequence length="212" mass="24067">MGNSVPSFAGELPSVLEKSLGNDIESQNAARQKIDFSPDDKTLNFGRYEGVWTGDDSAFEAVIDGSNFRRLKPFKDAIEGYIEWRVLIPPAGQEYLVGKHAMELVRGCILNVARQTACKSFEKKKSDKIASNTMHHERDWSAQLMLKHVASKEDLSKLLPELFEHQKIAETLIDLLHYFEKPTHVKYDLSLLKLKGIDKSVQLLFHGLKMHN</sequence>
<protein>
    <submittedName>
        <fullName evidence="1">Uncharacterized protein</fullName>
    </submittedName>
</protein>
<comment type="caution">
    <text evidence="1">The sequence shown here is derived from an EMBL/GenBank/DDBJ whole genome shotgun (WGS) entry which is preliminary data.</text>
</comment>
<evidence type="ECO:0000313" key="1">
    <source>
        <dbReference type="EMBL" id="ETO13888.1"/>
    </source>
</evidence>
<accession>X6MIT2</accession>
<name>X6MIT2_RETFI</name>
<dbReference type="EMBL" id="ASPP01020338">
    <property type="protein sequence ID" value="ETO13888.1"/>
    <property type="molecule type" value="Genomic_DNA"/>
</dbReference>
<dbReference type="AlphaFoldDB" id="X6MIT2"/>
<keyword evidence="2" id="KW-1185">Reference proteome</keyword>
<evidence type="ECO:0000313" key="2">
    <source>
        <dbReference type="Proteomes" id="UP000023152"/>
    </source>
</evidence>
<dbReference type="Proteomes" id="UP000023152">
    <property type="component" value="Unassembled WGS sequence"/>
</dbReference>
<reference evidence="1 2" key="1">
    <citation type="journal article" date="2013" name="Curr. Biol.">
        <title>The Genome of the Foraminiferan Reticulomyxa filosa.</title>
        <authorList>
            <person name="Glockner G."/>
            <person name="Hulsmann N."/>
            <person name="Schleicher M."/>
            <person name="Noegel A.A."/>
            <person name="Eichinger L."/>
            <person name="Gallinger C."/>
            <person name="Pawlowski J."/>
            <person name="Sierra R."/>
            <person name="Euteneuer U."/>
            <person name="Pillet L."/>
            <person name="Moustafa A."/>
            <person name="Platzer M."/>
            <person name="Groth M."/>
            <person name="Szafranski K."/>
            <person name="Schliwa M."/>
        </authorList>
    </citation>
    <scope>NUCLEOTIDE SEQUENCE [LARGE SCALE GENOMIC DNA]</scope>
</reference>
<gene>
    <name evidence="1" type="ORF">RFI_23478</name>
</gene>